<dbReference type="Gene3D" id="2.40.50.140">
    <property type="entry name" value="Nucleic acid-binding proteins"/>
    <property type="match status" value="1"/>
</dbReference>
<evidence type="ECO:0000256" key="4">
    <source>
        <dbReference type="ARBA" id="ARBA00023172"/>
    </source>
</evidence>
<evidence type="ECO:0000256" key="6">
    <source>
        <dbReference type="ARBA" id="ARBA00033409"/>
    </source>
</evidence>
<gene>
    <name evidence="7 9" type="primary">recO</name>
    <name evidence="9" type="ORF">NNJEOMEG_03671</name>
</gene>
<evidence type="ECO:0000256" key="5">
    <source>
        <dbReference type="ARBA" id="ARBA00023204"/>
    </source>
</evidence>
<evidence type="ECO:0000256" key="1">
    <source>
        <dbReference type="ARBA" id="ARBA00007452"/>
    </source>
</evidence>
<dbReference type="SUPFAM" id="SSF57863">
    <property type="entry name" value="ArfGap/RecO-like zinc finger"/>
    <property type="match status" value="1"/>
</dbReference>
<evidence type="ECO:0000259" key="8">
    <source>
        <dbReference type="Pfam" id="PF11967"/>
    </source>
</evidence>
<dbReference type="InterPro" id="IPR037278">
    <property type="entry name" value="ARFGAP/RecO"/>
</dbReference>
<keyword evidence="4 7" id="KW-0233">DNA recombination</keyword>
<dbReference type="GO" id="GO:0006310">
    <property type="term" value="P:DNA recombination"/>
    <property type="evidence" value="ECO:0007669"/>
    <property type="project" value="UniProtKB-UniRule"/>
</dbReference>
<dbReference type="Proteomes" id="UP000494245">
    <property type="component" value="Unassembled WGS sequence"/>
</dbReference>
<sequence>MESIEKALVLKVGRFREVDAWLKLFSPRKGVFNAFAFGGSVSRRRFLGCLDPLNVVTFKVKSDAAKGYTYLLEGALVRAHPRLRQDQERLGMAVNCLKFLEAVHLGHPGSEAVYDLTLETLDTLEAGGNPCGLLPLFFRARMAFDQGFRPDFTACARCGVLLDQAPPPSLFLVEQGRLHCSQCRRWGKGAAAILGGEALQALRDLSEHGPARWADMSLPARARGEVARSVDLFVEYHLGLTWDHGSFRRF</sequence>
<dbReference type="GO" id="GO:0043590">
    <property type="term" value="C:bacterial nucleoid"/>
    <property type="evidence" value="ECO:0007669"/>
    <property type="project" value="TreeGrafter"/>
</dbReference>
<dbReference type="GO" id="GO:0006302">
    <property type="term" value="P:double-strand break repair"/>
    <property type="evidence" value="ECO:0007669"/>
    <property type="project" value="TreeGrafter"/>
</dbReference>
<keyword evidence="5 7" id="KW-0234">DNA repair</keyword>
<evidence type="ECO:0000256" key="2">
    <source>
        <dbReference type="ARBA" id="ARBA00021310"/>
    </source>
</evidence>
<keyword evidence="10" id="KW-1185">Reference proteome</keyword>
<evidence type="ECO:0000313" key="9">
    <source>
        <dbReference type="EMBL" id="GFK95803.1"/>
    </source>
</evidence>
<dbReference type="AlphaFoldDB" id="A0A6V8LTL4"/>
<evidence type="ECO:0000313" key="10">
    <source>
        <dbReference type="Proteomes" id="UP000494245"/>
    </source>
</evidence>
<dbReference type="InterPro" id="IPR012340">
    <property type="entry name" value="NA-bd_OB-fold"/>
</dbReference>
<dbReference type="NCBIfam" id="TIGR00613">
    <property type="entry name" value="reco"/>
    <property type="match status" value="1"/>
</dbReference>
<comment type="similarity">
    <text evidence="1 7">Belongs to the RecO family.</text>
</comment>
<comment type="function">
    <text evidence="7">Involved in DNA repair and RecF pathway recombination.</text>
</comment>
<name>A0A6V8LTL4_9BACT</name>
<dbReference type="Gene3D" id="1.20.1440.120">
    <property type="entry name" value="Recombination protein O, C-terminal domain"/>
    <property type="match status" value="1"/>
</dbReference>
<comment type="caution">
    <text evidence="9">The sequence shown here is derived from an EMBL/GenBank/DDBJ whole genome shotgun (WGS) entry which is preliminary data.</text>
</comment>
<dbReference type="Pfam" id="PF02565">
    <property type="entry name" value="RecO_C"/>
    <property type="match status" value="1"/>
</dbReference>
<dbReference type="PANTHER" id="PTHR33991:SF1">
    <property type="entry name" value="DNA REPAIR PROTEIN RECO"/>
    <property type="match status" value="1"/>
</dbReference>
<reference evidence="9 10" key="2">
    <citation type="submission" date="2020-05" db="EMBL/GenBank/DDBJ databases">
        <title>Draft genome sequence of Desulfovibrio sp. strainFSS-1.</title>
        <authorList>
            <person name="Shimoshige H."/>
            <person name="Kobayashi H."/>
            <person name="Maekawa T."/>
        </authorList>
    </citation>
    <scope>NUCLEOTIDE SEQUENCE [LARGE SCALE GENOMIC DNA]</scope>
    <source>
        <strain evidence="9 10">SIID29052-01</strain>
    </source>
</reference>
<proteinExistence type="inferred from homology"/>
<dbReference type="InterPro" id="IPR042242">
    <property type="entry name" value="RecO_C"/>
</dbReference>
<dbReference type="PANTHER" id="PTHR33991">
    <property type="entry name" value="DNA REPAIR PROTEIN RECO"/>
    <property type="match status" value="1"/>
</dbReference>
<reference evidence="9 10" key="1">
    <citation type="submission" date="2020-04" db="EMBL/GenBank/DDBJ databases">
        <authorList>
            <consortium name="Desulfovibrio sp. FSS-1 genome sequencing consortium"/>
            <person name="Shimoshige H."/>
            <person name="Kobayashi H."/>
            <person name="Maekawa T."/>
        </authorList>
    </citation>
    <scope>NUCLEOTIDE SEQUENCE [LARGE SCALE GENOMIC DNA]</scope>
    <source>
        <strain evidence="9 10">SIID29052-01</strain>
    </source>
</reference>
<feature type="domain" description="DNA replication/recombination mediator RecO N-terminal" evidence="8">
    <location>
        <begin position="1"/>
        <end position="77"/>
    </location>
</feature>
<dbReference type="HAMAP" id="MF_00201">
    <property type="entry name" value="RecO"/>
    <property type="match status" value="1"/>
</dbReference>
<evidence type="ECO:0000256" key="3">
    <source>
        <dbReference type="ARBA" id="ARBA00022763"/>
    </source>
</evidence>
<dbReference type="InterPro" id="IPR003717">
    <property type="entry name" value="RecO"/>
</dbReference>
<accession>A0A6V8LTL4</accession>
<organism evidence="9 10">
    <name type="scientific">Fundidesulfovibrio magnetotacticus</name>
    <dbReference type="NCBI Taxonomy" id="2730080"/>
    <lineage>
        <taxon>Bacteria</taxon>
        <taxon>Pseudomonadati</taxon>
        <taxon>Thermodesulfobacteriota</taxon>
        <taxon>Desulfovibrionia</taxon>
        <taxon>Desulfovibrionales</taxon>
        <taxon>Desulfovibrionaceae</taxon>
        <taxon>Fundidesulfovibrio</taxon>
    </lineage>
</organism>
<keyword evidence="3 7" id="KW-0227">DNA damage</keyword>
<dbReference type="EMBL" id="BLTE01000023">
    <property type="protein sequence ID" value="GFK95803.1"/>
    <property type="molecule type" value="Genomic_DNA"/>
</dbReference>
<protein>
    <recommendedName>
        <fullName evidence="2 7">DNA repair protein RecO</fullName>
    </recommendedName>
    <alternativeName>
        <fullName evidence="6 7">Recombination protein O</fullName>
    </alternativeName>
</protein>
<dbReference type="InterPro" id="IPR022572">
    <property type="entry name" value="DNA_rep/recomb_RecO_N"/>
</dbReference>
<evidence type="ECO:0000256" key="7">
    <source>
        <dbReference type="HAMAP-Rule" id="MF_00201"/>
    </source>
</evidence>
<dbReference type="Pfam" id="PF11967">
    <property type="entry name" value="RecO_N"/>
    <property type="match status" value="1"/>
</dbReference>
<dbReference type="RefSeq" id="WP_173086942.1">
    <property type="nucleotide sequence ID" value="NZ_BLTE01000023.1"/>
</dbReference>